<dbReference type="GO" id="GO:0016301">
    <property type="term" value="F:kinase activity"/>
    <property type="evidence" value="ECO:0007669"/>
    <property type="project" value="UniProtKB-KW"/>
</dbReference>
<feature type="compositionally biased region" description="Acidic residues" evidence="1">
    <location>
        <begin position="77"/>
        <end position="86"/>
    </location>
</feature>
<reference evidence="3" key="1">
    <citation type="submission" date="2022-08" db="EMBL/GenBank/DDBJ databases">
        <title>Genome sequencing of akame (Lates japonicus).</title>
        <authorList>
            <person name="Hashiguchi Y."/>
            <person name="Takahashi H."/>
        </authorList>
    </citation>
    <scope>NUCLEOTIDE SEQUENCE</scope>
    <source>
        <strain evidence="3">Kochi</strain>
    </source>
</reference>
<sequence>GMPEQWARLLQTSNITKLEQKKNPQAVLDVLKFYDSKETANSQKYMIFTDKNTDAYSSSTTTSAKAVSETPAIATVSEDEDEDEAEPPPVIAPRPEHTKSRTHTHTHTLVLLPHLSVQSESEAYLNVSQLNIHFASVIEPSSSSDQRCCDLPITPLMATGLRHGAVTPGLYHRRLSSQQPSSARAPASALPALGPRTKPGKKKMCRICEILRNYVVPAYIHSDAQDLKICIFAI</sequence>
<dbReference type="EMBL" id="BRZM01000082">
    <property type="protein sequence ID" value="GLD65680.1"/>
    <property type="molecule type" value="Genomic_DNA"/>
</dbReference>
<feature type="domain" description="CRIB" evidence="2">
    <location>
        <begin position="1"/>
        <end position="34"/>
    </location>
</feature>
<feature type="non-terminal residue" evidence="3">
    <location>
        <position position="1"/>
    </location>
</feature>
<organism evidence="3 4">
    <name type="scientific">Lates japonicus</name>
    <name type="common">Japanese lates</name>
    <dbReference type="NCBI Taxonomy" id="270547"/>
    <lineage>
        <taxon>Eukaryota</taxon>
        <taxon>Metazoa</taxon>
        <taxon>Chordata</taxon>
        <taxon>Craniata</taxon>
        <taxon>Vertebrata</taxon>
        <taxon>Euteleostomi</taxon>
        <taxon>Actinopterygii</taxon>
        <taxon>Neopterygii</taxon>
        <taxon>Teleostei</taxon>
        <taxon>Neoteleostei</taxon>
        <taxon>Acanthomorphata</taxon>
        <taxon>Carangaria</taxon>
        <taxon>Carangaria incertae sedis</taxon>
        <taxon>Centropomidae</taxon>
        <taxon>Lates</taxon>
    </lineage>
</organism>
<accession>A0AAD3N467</accession>
<keyword evidence="4" id="KW-1185">Reference proteome</keyword>
<comment type="caution">
    <text evidence="3">The sequence shown here is derived from an EMBL/GenBank/DDBJ whole genome shotgun (WGS) entry which is preliminary data.</text>
</comment>
<protein>
    <submittedName>
        <fullName evidence="3">Serine/threonine-protein kinase PAK 1</fullName>
    </submittedName>
</protein>
<gene>
    <name evidence="3" type="ORF">AKAME5_001713000</name>
</gene>
<evidence type="ECO:0000259" key="2">
    <source>
        <dbReference type="Pfam" id="PF00786"/>
    </source>
</evidence>
<feature type="compositionally biased region" description="Low complexity" evidence="1">
    <location>
        <begin position="176"/>
        <end position="193"/>
    </location>
</feature>
<evidence type="ECO:0000313" key="4">
    <source>
        <dbReference type="Proteomes" id="UP001279410"/>
    </source>
</evidence>
<evidence type="ECO:0000256" key="1">
    <source>
        <dbReference type="SAM" id="MobiDB-lite"/>
    </source>
</evidence>
<dbReference type="Gene3D" id="3.90.810.10">
    <property type="entry name" value="CRIB domain"/>
    <property type="match status" value="1"/>
</dbReference>
<dbReference type="Proteomes" id="UP001279410">
    <property type="component" value="Unassembled WGS sequence"/>
</dbReference>
<proteinExistence type="predicted"/>
<name>A0AAD3N467_LATJO</name>
<feature type="region of interest" description="Disordered" evidence="1">
    <location>
        <begin position="75"/>
        <end position="101"/>
    </location>
</feature>
<dbReference type="AlphaFoldDB" id="A0AAD3N467"/>
<keyword evidence="3" id="KW-0808">Transferase</keyword>
<dbReference type="InterPro" id="IPR036936">
    <property type="entry name" value="CRIB_dom_sf"/>
</dbReference>
<dbReference type="Pfam" id="PF00786">
    <property type="entry name" value="PBD"/>
    <property type="match status" value="1"/>
</dbReference>
<dbReference type="InterPro" id="IPR000095">
    <property type="entry name" value="CRIB_dom"/>
</dbReference>
<keyword evidence="3" id="KW-0418">Kinase</keyword>
<evidence type="ECO:0000313" key="3">
    <source>
        <dbReference type="EMBL" id="GLD65680.1"/>
    </source>
</evidence>
<feature type="region of interest" description="Disordered" evidence="1">
    <location>
        <begin position="175"/>
        <end position="197"/>
    </location>
</feature>